<evidence type="ECO:0008006" key="4">
    <source>
        <dbReference type="Google" id="ProtNLM"/>
    </source>
</evidence>
<dbReference type="EMBL" id="BSDI01000029">
    <property type="protein sequence ID" value="GLH99938.1"/>
    <property type="molecule type" value="Genomic_DNA"/>
</dbReference>
<evidence type="ECO:0000313" key="2">
    <source>
        <dbReference type="EMBL" id="GLH99938.1"/>
    </source>
</evidence>
<gene>
    <name evidence="2" type="ORF">Pa4123_52140</name>
</gene>
<dbReference type="Proteomes" id="UP001144280">
    <property type="component" value="Unassembled WGS sequence"/>
</dbReference>
<comment type="caution">
    <text evidence="2">The sequence shown here is derived from an EMBL/GenBank/DDBJ whole genome shotgun (WGS) entry which is preliminary data.</text>
</comment>
<reference evidence="2" key="1">
    <citation type="submission" date="2022-12" db="EMBL/GenBank/DDBJ databases">
        <title>New Phytohabitans aurantiacus sp. RD004123 nov., an actinomycete isolated from soil.</title>
        <authorList>
            <person name="Triningsih D.W."/>
            <person name="Harunari E."/>
            <person name="Igarashi Y."/>
        </authorList>
    </citation>
    <scope>NUCLEOTIDE SEQUENCE</scope>
    <source>
        <strain evidence="2">RD004123</strain>
    </source>
</reference>
<organism evidence="2 3">
    <name type="scientific">Phytohabitans aurantiacus</name>
    <dbReference type="NCBI Taxonomy" id="3016789"/>
    <lineage>
        <taxon>Bacteria</taxon>
        <taxon>Bacillati</taxon>
        <taxon>Actinomycetota</taxon>
        <taxon>Actinomycetes</taxon>
        <taxon>Micromonosporales</taxon>
        <taxon>Micromonosporaceae</taxon>
    </lineage>
</organism>
<name>A0ABQ5QZF4_9ACTN</name>
<evidence type="ECO:0000313" key="3">
    <source>
        <dbReference type="Proteomes" id="UP001144280"/>
    </source>
</evidence>
<protein>
    <recommendedName>
        <fullName evidence="4">Lipoprotein LpqN</fullName>
    </recommendedName>
</protein>
<proteinExistence type="predicted"/>
<sequence length="185" mass="19336">MAAVVVVVAGGIASVMVYASPEDSERVGQQSTPSPAQAERRVVTPQTLVGREKSFDRGHRQFDELLIVGMKQRLPKLTGVVSGHYGSREKANLVAVGAAAGTVDSPAVKLDEMFTLAFKVTGIQPVDPGPLGGVAKCGVAESNGISVVVCGWAHPGSLGLVYFYDRTSATSAELVDIRNEVEQAA</sequence>
<feature type="region of interest" description="Disordered" evidence="1">
    <location>
        <begin position="23"/>
        <end position="42"/>
    </location>
</feature>
<evidence type="ECO:0000256" key="1">
    <source>
        <dbReference type="SAM" id="MobiDB-lite"/>
    </source>
</evidence>
<dbReference type="RefSeq" id="WP_281899932.1">
    <property type="nucleotide sequence ID" value="NZ_BSDI01000029.1"/>
</dbReference>
<accession>A0ABQ5QZF4</accession>
<keyword evidence="3" id="KW-1185">Reference proteome</keyword>